<dbReference type="Proteomes" id="UP000077051">
    <property type="component" value="Unassembled WGS sequence"/>
</dbReference>
<dbReference type="Gene3D" id="1.10.1420.10">
    <property type="match status" value="1"/>
</dbReference>
<dbReference type="SUPFAM" id="SSF48334">
    <property type="entry name" value="DNA repair protein MutS, domain III"/>
    <property type="match status" value="1"/>
</dbReference>
<evidence type="ECO:0000256" key="5">
    <source>
        <dbReference type="SAM" id="Coils"/>
    </source>
</evidence>
<evidence type="ECO:0000256" key="2">
    <source>
        <dbReference type="ARBA" id="ARBA00022741"/>
    </source>
</evidence>
<keyword evidence="5" id="KW-0175">Coiled coil</keyword>
<feature type="coiled-coil region" evidence="5">
    <location>
        <begin position="416"/>
        <end position="443"/>
    </location>
</feature>
<dbReference type="Gene3D" id="3.40.50.300">
    <property type="entry name" value="P-loop containing nucleotide triphosphate hydrolases"/>
    <property type="match status" value="1"/>
</dbReference>
<dbReference type="SUPFAM" id="SSF52540">
    <property type="entry name" value="P-loop containing nucleoside triphosphate hydrolases"/>
    <property type="match status" value="1"/>
</dbReference>
<evidence type="ECO:0000256" key="4">
    <source>
        <dbReference type="ARBA" id="ARBA00023125"/>
    </source>
</evidence>
<organism evidence="7 8">
    <name type="scientific">Mucor lusitanicus CBS 277.49</name>
    <dbReference type="NCBI Taxonomy" id="747725"/>
    <lineage>
        <taxon>Eukaryota</taxon>
        <taxon>Fungi</taxon>
        <taxon>Fungi incertae sedis</taxon>
        <taxon>Mucoromycota</taxon>
        <taxon>Mucoromycotina</taxon>
        <taxon>Mucoromycetes</taxon>
        <taxon>Mucorales</taxon>
        <taxon>Mucorineae</taxon>
        <taxon>Mucoraceae</taxon>
        <taxon>Mucor</taxon>
    </lineage>
</organism>
<feature type="domain" description="DNA mismatch repair proteins mutS family" evidence="6">
    <location>
        <begin position="744"/>
        <end position="760"/>
    </location>
</feature>
<gene>
    <name evidence="7" type="ORF">MUCCIDRAFT_104285</name>
</gene>
<dbReference type="AlphaFoldDB" id="A0A162TV04"/>
<protein>
    <recommendedName>
        <fullName evidence="6">DNA mismatch repair proteins mutS family domain-containing protein</fullName>
    </recommendedName>
</protein>
<dbReference type="InterPro" id="IPR011184">
    <property type="entry name" value="DNA_mismatch_repair_Msh2"/>
</dbReference>
<dbReference type="Pfam" id="PF05192">
    <property type="entry name" value="MutS_III"/>
    <property type="match status" value="1"/>
</dbReference>
<sequence>METILCLQWKRSPSSSRLGCCYYEGTNLALQLMEDTVESDKFEYTSMLLAQLSPHTIILPDQSDEKLIEFLNDEHGATATLIKMSSKEFLFDKGRITLLNWYINHINQEQQQQQQPSANTATHTDTEDTGIANQHIYFRDHEEGIKTHAYLQMEGLIELDESKLTVSVHIGCAGVLLKHLDKIQQERNVQEEETGVEPDVVQPTVIKAFSCNRYMQVNSDTMRQVKRYIPLLLSSVINFNVLDRSLCIFESERHPNMHQVQEKESLSLFGLLDKTTSVLGKQMLREWVSRPMTDKKALEDRHLAIGLFMASDMRDTSITLRSHLRHIKNIHRLLARVRESKAKANDWQYILKFAYYTICIFNALQPIINSPYAQCPLIQKFKKLLPTISTLQEVGSNIDSIIDFSASKTEAQIIVKKGVDSELDVLREEYEKLDDTLLGVSQEIGSVLPIGLGAALNVVYFPQLGYLITLPQYHLQRNSGLSSAGSSHCDNSNITEYYQRNLPGFELQFSTADNLYYKNDRTKELDASLGDLHAMISDREIEILQELSATILQYSTQFIEISDALSELDCILSLAVVALRFSYVKPNLTMDNALDIVKGRHPLQELSVDIFIPNHTHLKGGQGFKSQRPDAHYSSAFDSLRNATTSSRLNSSSKNRSLDDDTNSIQIVTGANFSGKSVYLKQVALITYMAHIGSFVPAERATIGITDKIFTRTQTSETVLKPQSAFGFDLQQINRALQNATCQSLVIIDEFGKGTDIADGSALFCSALGYFLSKGDQCPKVIASTHFHDLVCKNILSVQDGITLSQTEIMSQTMQLQNNSEEGSRPESMPGKENEVVFLYRIVPSNGESKSHGLWCASIAGLPAHTIERAAYLTSKFKNMEPIEKIQTKQEEEKYRLLEVIHNDFISKDIRDQDISQLIPSISSIFI</sequence>
<dbReference type="GO" id="GO:0051026">
    <property type="term" value="P:chiasma assembly"/>
    <property type="evidence" value="ECO:0007669"/>
    <property type="project" value="TreeGrafter"/>
</dbReference>
<dbReference type="PIRSF" id="PIRSF005813">
    <property type="entry name" value="MSH2"/>
    <property type="match status" value="1"/>
</dbReference>
<dbReference type="PROSITE" id="PS00486">
    <property type="entry name" value="DNA_MISMATCH_REPAIR_2"/>
    <property type="match status" value="1"/>
</dbReference>
<dbReference type="SMART" id="SM00533">
    <property type="entry name" value="MUTSd"/>
    <property type="match status" value="1"/>
</dbReference>
<comment type="similarity">
    <text evidence="1">Belongs to the DNA mismatch repair MutS family.</text>
</comment>
<dbReference type="GO" id="GO:0005634">
    <property type="term" value="C:nucleus"/>
    <property type="evidence" value="ECO:0007669"/>
    <property type="project" value="TreeGrafter"/>
</dbReference>
<dbReference type="InterPro" id="IPR036187">
    <property type="entry name" value="DNA_mismatch_repair_MutS_sf"/>
</dbReference>
<evidence type="ECO:0000313" key="7">
    <source>
        <dbReference type="EMBL" id="OAD07362.1"/>
    </source>
</evidence>
<keyword evidence="8" id="KW-1185">Reference proteome</keyword>
<keyword evidence="2" id="KW-0547">Nucleotide-binding</keyword>
<dbReference type="OrthoDB" id="29596at2759"/>
<dbReference type="PANTHER" id="PTHR11361:SF20">
    <property type="entry name" value="MUTS PROTEIN HOMOLOG 5"/>
    <property type="match status" value="1"/>
</dbReference>
<proteinExistence type="inferred from homology"/>
<evidence type="ECO:0000256" key="1">
    <source>
        <dbReference type="ARBA" id="ARBA00006271"/>
    </source>
</evidence>
<dbReference type="EMBL" id="AMYB01000001">
    <property type="protein sequence ID" value="OAD07362.1"/>
    <property type="molecule type" value="Genomic_DNA"/>
</dbReference>
<dbReference type="SMART" id="SM00534">
    <property type="entry name" value="MUTSac"/>
    <property type="match status" value="1"/>
</dbReference>
<evidence type="ECO:0000256" key="3">
    <source>
        <dbReference type="ARBA" id="ARBA00022840"/>
    </source>
</evidence>
<keyword evidence="4" id="KW-0238">DNA-binding</keyword>
<dbReference type="InterPro" id="IPR000432">
    <property type="entry name" value="DNA_mismatch_repair_MutS_C"/>
</dbReference>
<evidence type="ECO:0000259" key="6">
    <source>
        <dbReference type="PROSITE" id="PS00486"/>
    </source>
</evidence>
<dbReference type="InterPro" id="IPR045076">
    <property type="entry name" value="MutS"/>
</dbReference>
<dbReference type="PANTHER" id="PTHR11361">
    <property type="entry name" value="DNA MISMATCH REPAIR PROTEIN MUTS FAMILY MEMBER"/>
    <property type="match status" value="1"/>
</dbReference>
<dbReference type="InterPro" id="IPR007696">
    <property type="entry name" value="DNA_mismatch_repair_MutS_core"/>
</dbReference>
<dbReference type="Pfam" id="PF00488">
    <property type="entry name" value="MutS_V"/>
    <property type="match status" value="1"/>
</dbReference>
<name>A0A162TV04_MUCCL</name>
<accession>A0A162TV04</accession>
<comment type="caution">
    <text evidence="7">The sequence shown here is derived from an EMBL/GenBank/DDBJ whole genome shotgun (WGS) entry which is preliminary data.</text>
</comment>
<reference evidence="7 8" key="1">
    <citation type="submission" date="2015-06" db="EMBL/GenBank/DDBJ databases">
        <title>Expansion of signal transduction pathways in fungi by whole-genome duplication.</title>
        <authorList>
            <consortium name="DOE Joint Genome Institute"/>
            <person name="Corrochano L.M."/>
            <person name="Kuo A."/>
            <person name="Marcet-Houben M."/>
            <person name="Polaino S."/>
            <person name="Salamov A."/>
            <person name="Villalobos J.M."/>
            <person name="Alvarez M.I."/>
            <person name="Avalos J."/>
            <person name="Benito E.P."/>
            <person name="Benoit I."/>
            <person name="Burger G."/>
            <person name="Camino L.P."/>
            <person name="Canovas D."/>
            <person name="Cerda-Olmedo E."/>
            <person name="Cheng J.-F."/>
            <person name="Dominguez A."/>
            <person name="Elias M."/>
            <person name="Eslava A.P."/>
            <person name="Glaser F."/>
            <person name="Grimwood J."/>
            <person name="Gutierrez G."/>
            <person name="Heitman J."/>
            <person name="Henrissat B."/>
            <person name="Iturriaga E.A."/>
            <person name="Lang B.F."/>
            <person name="Lavin J.L."/>
            <person name="Lee S."/>
            <person name="Li W."/>
            <person name="Lindquist E."/>
            <person name="Lopez-Garcia S."/>
            <person name="Luque E.M."/>
            <person name="Marcos A.T."/>
            <person name="Martin J."/>
            <person name="Mccluskey K."/>
            <person name="Medina H.R."/>
            <person name="Miralles-Duran A."/>
            <person name="Miyazaki A."/>
            <person name="Munoz-Torres E."/>
            <person name="Oguiza J.A."/>
            <person name="Ohm R."/>
            <person name="Olmedo M."/>
            <person name="Orejas M."/>
            <person name="Ortiz-Castellanos L."/>
            <person name="Pisabarro A.G."/>
            <person name="Rodriguez-Romero J."/>
            <person name="Ruiz-Herrera J."/>
            <person name="Ruiz-Vazquez R."/>
            <person name="Sanz C."/>
            <person name="Schackwitz W."/>
            <person name="Schmutz J."/>
            <person name="Shahriari M."/>
            <person name="Shelest E."/>
            <person name="Silva-Franco F."/>
            <person name="Soanes D."/>
            <person name="Syed K."/>
            <person name="Tagua V.G."/>
            <person name="Talbot N.J."/>
            <person name="Thon M."/>
            <person name="De Vries R.P."/>
            <person name="Wiebenga A."/>
            <person name="Yadav J.S."/>
            <person name="Braun E.L."/>
            <person name="Baker S."/>
            <person name="Garre V."/>
            <person name="Horwitz B."/>
            <person name="Torres-Martinez S."/>
            <person name="Idnurm A."/>
            <person name="Herrera-Estrella A."/>
            <person name="Gabaldon T."/>
            <person name="Grigoriev I.V."/>
        </authorList>
    </citation>
    <scope>NUCLEOTIDE SEQUENCE [LARGE SCALE GENOMIC DNA]</scope>
    <source>
        <strain evidence="7 8">CBS 277.49</strain>
    </source>
</reference>
<dbReference type="GO" id="GO:0005524">
    <property type="term" value="F:ATP binding"/>
    <property type="evidence" value="ECO:0007669"/>
    <property type="project" value="UniProtKB-KW"/>
</dbReference>
<dbReference type="STRING" id="747725.A0A162TV04"/>
<evidence type="ECO:0000313" key="8">
    <source>
        <dbReference type="Proteomes" id="UP000077051"/>
    </source>
</evidence>
<dbReference type="VEuPathDB" id="FungiDB:MUCCIDRAFT_104285"/>
<dbReference type="GO" id="GO:0006298">
    <property type="term" value="P:mismatch repair"/>
    <property type="evidence" value="ECO:0007669"/>
    <property type="project" value="InterPro"/>
</dbReference>
<dbReference type="InterPro" id="IPR027417">
    <property type="entry name" value="P-loop_NTPase"/>
</dbReference>
<dbReference type="GO" id="GO:0030983">
    <property type="term" value="F:mismatched DNA binding"/>
    <property type="evidence" value="ECO:0007669"/>
    <property type="project" value="InterPro"/>
</dbReference>
<keyword evidence="3" id="KW-0067">ATP-binding</keyword>
<dbReference type="GO" id="GO:0140664">
    <property type="term" value="F:ATP-dependent DNA damage sensor activity"/>
    <property type="evidence" value="ECO:0007669"/>
    <property type="project" value="InterPro"/>
</dbReference>